<dbReference type="SUPFAM" id="SSF52242">
    <property type="entry name" value="Cobalamin (vitamin B12)-binding domain"/>
    <property type="match status" value="1"/>
</dbReference>
<reference evidence="2" key="1">
    <citation type="submission" date="2022-08" db="EMBL/GenBank/DDBJ databases">
        <title>Whole genome sequencing of non-tuberculosis mycobacteria type-strains.</title>
        <authorList>
            <person name="Igarashi Y."/>
            <person name="Osugi A."/>
            <person name="Mitarai S."/>
        </authorList>
    </citation>
    <scope>NUCLEOTIDE SEQUENCE</scope>
    <source>
        <strain evidence="2">JCM 16369</strain>
    </source>
</reference>
<dbReference type="Gene3D" id="3.40.50.280">
    <property type="entry name" value="Cobalamin-binding domain"/>
    <property type="match status" value="1"/>
</dbReference>
<dbReference type="Gene3D" id="1.10.1240.10">
    <property type="entry name" value="Methionine synthase domain"/>
    <property type="match status" value="1"/>
</dbReference>
<evidence type="ECO:0000313" key="2">
    <source>
        <dbReference type="EMBL" id="ULN43573.1"/>
    </source>
</evidence>
<dbReference type="EMBL" id="CP092362">
    <property type="protein sequence ID" value="ULN43573.1"/>
    <property type="molecule type" value="Genomic_DNA"/>
</dbReference>
<dbReference type="InterPro" id="IPR036594">
    <property type="entry name" value="Meth_synthase_dom"/>
</dbReference>
<protein>
    <submittedName>
        <fullName evidence="2">Cobalamin B12-binding domain-containing protein</fullName>
    </submittedName>
</protein>
<proteinExistence type="predicted"/>
<dbReference type="InterPro" id="IPR006158">
    <property type="entry name" value="Cobalamin-bd"/>
</dbReference>
<dbReference type="Proteomes" id="UP001055337">
    <property type="component" value="Chromosome"/>
</dbReference>
<keyword evidence="3" id="KW-1185">Reference proteome</keyword>
<dbReference type="PROSITE" id="PS51332">
    <property type="entry name" value="B12_BINDING"/>
    <property type="match status" value="1"/>
</dbReference>
<dbReference type="RefSeq" id="WP_240179764.1">
    <property type="nucleotide sequence ID" value="NZ_CP092362.2"/>
</dbReference>
<dbReference type="Pfam" id="PF02607">
    <property type="entry name" value="B12-binding_2"/>
    <property type="match status" value="1"/>
</dbReference>
<dbReference type="Pfam" id="PF02310">
    <property type="entry name" value="B12-binding"/>
    <property type="match status" value="1"/>
</dbReference>
<name>A0ABY3TQL1_9MYCO</name>
<sequence>MREVTRLAEYQEALATRNRVQATGIVTDLLKNGADPVAVLTEVIAASQRDVGLRWQRGEWTVADEHAATAISVAATRAVGDYVNGIPLRDKSVLVACAEREWHELPAMIIGCALRANGWDTTVLGAATSPMRLSQHLADSGPDAVAISCSVLGALPTTRRFIEAATAAGVPTLVGGPAFGYDNVRAHALGATAWASDAYAAVLTMEALPTIAPALPEISPAAASEQAFLDLHHRRIVEALRDRWSLTREPHPNAAIADLANDTLNQALHALSAALLTGDPRPITETAWWIGDVLAARNADPAVVAELATLLGDVLDDSPLARELVRAHFRIEND</sequence>
<organism evidence="2 3">
    <name type="scientific">Mycolicibacterium crocinum</name>
    <dbReference type="NCBI Taxonomy" id="388459"/>
    <lineage>
        <taxon>Bacteria</taxon>
        <taxon>Bacillati</taxon>
        <taxon>Actinomycetota</taxon>
        <taxon>Actinomycetes</taxon>
        <taxon>Mycobacteriales</taxon>
        <taxon>Mycobacteriaceae</taxon>
        <taxon>Mycolicibacterium</taxon>
    </lineage>
</organism>
<evidence type="ECO:0000313" key="3">
    <source>
        <dbReference type="Proteomes" id="UP001055337"/>
    </source>
</evidence>
<accession>A0ABY3TQL1</accession>
<dbReference type="CDD" id="cd02065">
    <property type="entry name" value="B12-binding_like"/>
    <property type="match status" value="1"/>
</dbReference>
<gene>
    <name evidence="2" type="ORF">MI149_11175</name>
</gene>
<dbReference type="InterPro" id="IPR036724">
    <property type="entry name" value="Cobalamin-bd_sf"/>
</dbReference>
<feature type="domain" description="B12-binding" evidence="1">
    <location>
        <begin position="90"/>
        <end position="215"/>
    </location>
</feature>
<dbReference type="InterPro" id="IPR003759">
    <property type="entry name" value="Cbl-bd_cap"/>
</dbReference>
<evidence type="ECO:0000259" key="1">
    <source>
        <dbReference type="PROSITE" id="PS51332"/>
    </source>
</evidence>